<dbReference type="Gene3D" id="3.40.30.10">
    <property type="entry name" value="Glutaredoxin"/>
    <property type="match status" value="1"/>
</dbReference>
<evidence type="ECO:0000313" key="2">
    <source>
        <dbReference type="Proteomes" id="UP001597362"/>
    </source>
</evidence>
<dbReference type="RefSeq" id="WP_377771358.1">
    <property type="nucleotide sequence ID" value="NZ_JBHUHO010000024.1"/>
</dbReference>
<accession>A0ABW4YJD1</accession>
<reference evidence="2" key="1">
    <citation type="journal article" date="2019" name="Int. J. Syst. Evol. Microbiol.">
        <title>The Global Catalogue of Microorganisms (GCM) 10K type strain sequencing project: providing services to taxonomists for standard genome sequencing and annotation.</title>
        <authorList>
            <consortium name="The Broad Institute Genomics Platform"/>
            <consortium name="The Broad Institute Genome Sequencing Center for Infectious Disease"/>
            <person name="Wu L."/>
            <person name="Ma J."/>
        </authorList>
    </citation>
    <scope>NUCLEOTIDE SEQUENCE [LARGE SCALE GENOMIC DNA]</scope>
    <source>
        <strain evidence="2">GH52</strain>
    </source>
</reference>
<dbReference type="EMBL" id="JBHUHO010000024">
    <property type="protein sequence ID" value="MFD2115821.1"/>
    <property type="molecule type" value="Genomic_DNA"/>
</dbReference>
<proteinExistence type="predicted"/>
<organism evidence="1 2">
    <name type="scientific">Paenibacillus yanchengensis</name>
    <dbReference type="NCBI Taxonomy" id="2035833"/>
    <lineage>
        <taxon>Bacteria</taxon>
        <taxon>Bacillati</taxon>
        <taxon>Bacillota</taxon>
        <taxon>Bacilli</taxon>
        <taxon>Bacillales</taxon>
        <taxon>Paenibacillaceae</taxon>
        <taxon>Paenibacillus</taxon>
    </lineage>
</organism>
<gene>
    <name evidence="1" type="ORF">ACFSJH_08800</name>
</gene>
<evidence type="ECO:0008006" key="3">
    <source>
        <dbReference type="Google" id="ProtNLM"/>
    </source>
</evidence>
<protein>
    <recommendedName>
        <fullName evidence="3">Thioredoxin domain-containing protein</fullName>
    </recommendedName>
</protein>
<dbReference type="Proteomes" id="UP001597362">
    <property type="component" value="Unassembled WGS sequence"/>
</dbReference>
<sequence length="158" mass="18421">MQTNNLTHRKFLKSHVEYDIGTYIPDEIKLIEGFPEENLEWLKNTEYGSILYFTSNNCTACNINVMIETYLKHNKFSYAFFCEGYTENDLQSIRSKYEELKIYAYNAKVIAEELKVRSVPFMLVLNKVGQVVAAGVVNTYEHSLEIMKPLLRSIDKKK</sequence>
<comment type="caution">
    <text evidence="1">The sequence shown here is derived from an EMBL/GenBank/DDBJ whole genome shotgun (WGS) entry which is preliminary data.</text>
</comment>
<keyword evidence="2" id="KW-1185">Reference proteome</keyword>
<evidence type="ECO:0000313" key="1">
    <source>
        <dbReference type="EMBL" id="MFD2115821.1"/>
    </source>
</evidence>
<name>A0ABW4YJD1_9BACL</name>